<evidence type="ECO:0000256" key="1">
    <source>
        <dbReference type="SAM" id="MobiDB-lite"/>
    </source>
</evidence>
<dbReference type="Gene3D" id="3.30.1370.110">
    <property type="match status" value="1"/>
</dbReference>
<dbReference type="AlphaFoldDB" id="A0A916ZQ03"/>
<accession>A0A916ZQ03</accession>
<dbReference type="PROSITE" id="PS50828">
    <property type="entry name" value="SMR"/>
    <property type="match status" value="1"/>
</dbReference>
<organism evidence="3 4">
    <name type="scientific">Aureimonas endophytica</name>
    <dbReference type="NCBI Taxonomy" id="2027858"/>
    <lineage>
        <taxon>Bacteria</taxon>
        <taxon>Pseudomonadati</taxon>
        <taxon>Pseudomonadota</taxon>
        <taxon>Alphaproteobacteria</taxon>
        <taxon>Hyphomicrobiales</taxon>
        <taxon>Aurantimonadaceae</taxon>
        <taxon>Aureimonas</taxon>
    </lineage>
</organism>
<keyword evidence="4" id="KW-1185">Reference proteome</keyword>
<comment type="caution">
    <text evidence="3">The sequence shown here is derived from an EMBL/GenBank/DDBJ whole genome shotgun (WGS) entry which is preliminary data.</text>
</comment>
<dbReference type="Pfam" id="PF01713">
    <property type="entry name" value="Smr"/>
    <property type="match status" value="1"/>
</dbReference>
<dbReference type="Proteomes" id="UP000644699">
    <property type="component" value="Unassembled WGS sequence"/>
</dbReference>
<name>A0A916ZQ03_9HYPH</name>
<dbReference type="InterPro" id="IPR002625">
    <property type="entry name" value="Smr_dom"/>
</dbReference>
<gene>
    <name evidence="3" type="ORF">GCM10011390_27670</name>
</gene>
<reference evidence="3" key="2">
    <citation type="submission" date="2020-09" db="EMBL/GenBank/DDBJ databases">
        <authorList>
            <person name="Sun Q."/>
            <person name="Zhou Y."/>
        </authorList>
    </citation>
    <scope>NUCLEOTIDE SEQUENCE</scope>
    <source>
        <strain evidence="3">CGMCC 1.15367</strain>
    </source>
</reference>
<feature type="compositionally biased region" description="Pro residues" evidence="1">
    <location>
        <begin position="34"/>
        <end position="48"/>
    </location>
</feature>
<dbReference type="EMBL" id="BMIQ01000004">
    <property type="protein sequence ID" value="GGE07099.1"/>
    <property type="molecule type" value="Genomic_DNA"/>
</dbReference>
<proteinExistence type="predicted"/>
<evidence type="ECO:0000313" key="3">
    <source>
        <dbReference type="EMBL" id="GGE07099.1"/>
    </source>
</evidence>
<dbReference type="SMART" id="SM00463">
    <property type="entry name" value="SMR"/>
    <property type="match status" value="1"/>
</dbReference>
<feature type="compositionally biased region" description="Pro residues" evidence="1">
    <location>
        <begin position="64"/>
        <end position="74"/>
    </location>
</feature>
<feature type="region of interest" description="Disordered" evidence="1">
    <location>
        <begin position="34"/>
        <end position="75"/>
    </location>
</feature>
<protein>
    <submittedName>
        <fullName evidence="3">DNA repair protein</fullName>
    </submittedName>
</protein>
<dbReference type="PANTHER" id="PTHR35562:SF2">
    <property type="entry name" value="DNA ENDONUCLEASE SMRA-RELATED"/>
    <property type="match status" value="1"/>
</dbReference>
<dbReference type="SUPFAM" id="SSF160443">
    <property type="entry name" value="SMR domain-like"/>
    <property type="match status" value="1"/>
</dbReference>
<reference evidence="3" key="1">
    <citation type="journal article" date="2014" name="Int. J. Syst. Evol. Microbiol.">
        <title>Complete genome sequence of Corynebacterium casei LMG S-19264T (=DSM 44701T), isolated from a smear-ripened cheese.</title>
        <authorList>
            <consortium name="US DOE Joint Genome Institute (JGI-PGF)"/>
            <person name="Walter F."/>
            <person name="Albersmeier A."/>
            <person name="Kalinowski J."/>
            <person name="Ruckert C."/>
        </authorList>
    </citation>
    <scope>NUCLEOTIDE SEQUENCE</scope>
    <source>
        <strain evidence="3">CGMCC 1.15367</strain>
    </source>
</reference>
<dbReference type="PANTHER" id="PTHR35562">
    <property type="entry name" value="DNA ENDONUCLEASE SMRA-RELATED"/>
    <property type="match status" value="1"/>
</dbReference>
<evidence type="ECO:0000259" key="2">
    <source>
        <dbReference type="PROSITE" id="PS50828"/>
    </source>
</evidence>
<dbReference type="RefSeq" id="WP_188909426.1">
    <property type="nucleotide sequence ID" value="NZ_BMIQ01000004.1"/>
</dbReference>
<sequence>MRRGRRVLGEEEARLWAGVARSILPLPGRALPDLPPIAPPEPVAPPQAKPAKAAAVDPAKPRRPLGPPKAPPLHPIERPVKRKLARGRLPIDARLDLHDMTEEVAHYALLGFLRRSRAEGLRHVLVITGRGASPGSRGALKRALPYWLETPDFRLIVAGYESAARAHGGEGAFYLRLRRG</sequence>
<dbReference type="InterPro" id="IPR036063">
    <property type="entry name" value="Smr_dom_sf"/>
</dbReference>
<evidence type="ECO:0000313" key="4">
    <source>
        <dbReference type="Proteomes" id="UP000644699"/>
    </source>
</evidence>
<feature type="compositionally biased region" description="Low complexity" evidence="1">
    <location>
        <begin position="49"/>
        <end position="58"/>
    </location>
</feature>
<feature type="domain" description="Smr" evidence="2">
    <location>
        <begin position="95"/>
        <end position="178"/>
    </location>
</feature>